<name>A0A108T3V5_BACSE</name>
<dbReference type="PATRIC" id="fig|46506.5.peg.2856"/>
<dbReference type="Proteomes" id="UP000056419">
    <property type="component" value="Unassembled WGS sequence"/>
</dbReference>
<protein>
    <submittedName>
        <fullName evidence="1">Uncharacterized protein</fullName>
    </submittedName>
</protein>
<accession>A0A108T3V5</accession>
<gene>
    <name evidence="1" type="ORF">AA415_02662</name>
</gene>
<organism evidence="1 2">
    <name type="scientific">Bacteroides stercoris</name>
    <dbReference type="NCBI Taxonomy" id="46506"/>
    <lineage>
        <taxon>Bacteria</taxon>
        <taxon>Pseudomonadati</taxon>
        <taxon>Bacteroidota</taxon>
        <taxon>Bacteroidia</taxon>
        <taxon>Bacteroidales</taxon>
        <taxon>Bacteroidaceae</taxon>
        <taxon>Bacteroides</taxon>
    </lineage>
</organism>
<reference evidence="1 2" key="1">
    <citation type="journal article" date="2016" name="BMC Genomics">
        <title>Type VI secretion systems of human gut Bacteroidales segregate into three genetic architectures, two of which are contained on mobile genetic elements.</title>
        <authorList>
            <person name="Coyne M.J."/>
            <person name="Roelofs K.G."/>
            <person name="Comstock L.E."/>
        </authorList>
    </citation>
    <scope>NUCLEOTIDE SEQUENCE [LARGE SCALE GENOMIC DNA]</scope>
    <source>
        <strain evidence="1 2">CL09T03C01</strain>
    </source>
</reference>
<keyword evidence="2" id="KW-1185">Reference proteome</keyword>
<dbReference type="AlphaFoldDB" id="A0A108T3V5"/>
<dbReference type="EMBL" id="LRGC01000016">
    <property type="protein sequence ID" value="KWR52984.1"/>
    <property type="molecule type" value="Genomic_DNA"/>
</dbReference>
<comment type="caution">
    <text evidence="1">The sequence shown here is derived from an EMBL/GenBank/DDBJ whole genome shotgun (WGS) entry which is preliminary data.</text>
</comment>
<evidence type="ECO:0000313" key="2">
    <source>
        <dbReference type="Proteomes" id="UP000056419"/>
    </source>
</evidence>
<proteinExistence type="predicted"/>
<sequence>MTTEEEKQQAKMAGLEPEVVFNTLSDRVVCAVMTEDTHETIMEISGYDLQFKFNRDKLKNIADVESLLDGIKDLFRQIVMKNLLESNS</sequence>
<evidence type="ECO:0000313" key="1">
    <source>
        <dbReference type="EMBL" id="KWR52984.1"/>
    </source>
</evidence>
<dbReference type="STRING" id="46506.AA415_02662"/>
<dbReference type="RefSeq" id="WP_060386304.1">
    <property type="nucleotide sequence ID" value="NZ_JADMRQ010000021.1"/>
</dbReference>